<feature type="region of interest" description="Disordered" evidence="1">
    <location>
        <begin position="1"/>
        <end position="88"/>
    </location>
</feature>
<feature type="compositionally biased region" description="Low complexity" evidence="1">
    <location>
        <begin position="70"/>
        <end position="79"/>
    </location>
</feature>
<feature type="compositionally biased region" description="Acidic residues" evidence="1">
    <location>
        <begin position="337"/>
        <end position="348"/>
    </location>
</feature>
<dbReference type="STRING" id="436010.A0A166RUD4"/>
<reference evidence="2 3" key="1">
    <citation type="journal article" date="2016" name="Mol. Biol. Evol.">
        <title>Comparative Genomics of Early-Diverging Mushroom-Forming Fungi Provides Insights into the Origins of Lignocellulose Decay Capabilities.</title>
        <authorList>
            <person name="Nagy L.G."/>
            <person name="Riley R."/>
            <person name="Tritt A."/>
            <person name="Adam C."/>
            <person name="Daum C."/>
            <person name="Floudas D."/>
            <person name="Sun H."/>
            <person name="Yadav J.S."/>
            <person name="Pangilinan J."/>
            <person name="Larsson K.H."/>
            <person name="Matsuura K."/>
            <person name="Barry K."/>
            <person name="Labutti K."/>
            <person name="Kuo R."/>
            <person name="Ohm R.A."/>
            <person name="Bhattacharya S.S."/>
            <person name="Shirouzu T."/>
            <person name="Yoshinaga Y."/>
            <person name="Martin F.M."/>
            <person name="Grigoriev I.V."/>
            <person name="Hibbett D.S."/>
        </authorList>
    </citation>
    <scope>NUCLEOTIDE SEQUENCE [LARGE SCALE GENOMIC DNA]</scope>
    <source>
        <strain evidence="2 3">CBS 109695</strain>
    </source>
</reference>
<accession>A0A166RUD4</accession>
<protein>
    <submittedName>
        <fullName evidence="2">Uncharacterized protein</fullName>
    </submittedName>
</protein>
<feature type="compositionally biased region" description="Low complexity" evidence="1">
    <location>
        <begin position="131"/>
        <end position="163"/>
    </location>
</feature>
<feature type="region of interest" description="Disordered" evidence="1">
    <location>
        <begin position="101"/>
        <end position="177"/>
    </location>
</feature>
<feature type="compositionally biased region" description="Gly residues" evidence="1">
    <location>
        <begin position="316"/>
        <end position="331"/>
    </location>
</feature>
<gene>
    <name evidence="2" type="ORF">FIBSPDRAFT_246384</name>
</gene>
<evidence type="ECO:0000313" key="2">
    <source>
        <dbReference type="EMBL" id="KZP28663.1"/>
    </source>
</evidence>
<dbReference type="AlphaFoldDB" id="A0A166RUD4"/>
<feature type="compositionally biased region" description="Low complexity" evidence="1">
    <location>
        <begin position="1"/>
        <end position="23"/>
    </location>
</feature>
<evidence type="ECO:0000256" key="1">
    <source>
        <dbReference type="SAM" id="MobiDB-lite"/>
    </source>
</evidence>
<feature type="compositionally biased region" description="Polar residues" evidence="1">
    <location>
        <begin position="101"/>
        <end position="114"/>
    </location>
</feature>
<dbReference type="Proteomes" id="UP000076532">
    <property type="component" value="Unassembled WGS sequence"/>
</dbReference>
<feature type="region of interest" description="Disordered" evidence="1">
    <location>
        <begin position="311"/>
        <end position="365"/>
    </location>
</feature>
<name>A0A166RUD4_9AGAM</name>
<keyword evidence="3" id="KW-1185">Reference proteome</keyword>
<dbReference type="EMBL" id="KV417502">
    <property type="protein sequence ID" value="KZP28663.1"/>
    <property type="molecule type" value="Genomic_DNA"/>
</dbReference>
<feature type="region of interest" description="Disordered" evidence="1">
    <location>
        <begin position="195"/>
        <end position="238"/>
    </location>
</feature>
<sequence length="394" mass="41032">MDFDYQQHQRQHQQQQQQQQQQPPQWPPHLLHSHSHPSAYPSPVSPPAALGDSNQNQNQYTPIYYQPNSQQGQQQGQGQPLDRTPSSLSLSMNLAGLSVASPTNVSPINPSPLHTHQPLTLGQGGQGLNGGPPSQHHPGLSHSHSSSTVSSTVSPVTPISPGPHSHHPFGSHGGMQTFQFGMADQRYEEHPFDMRQPVRNGGAVPSSSRSSSSGEIEKSVPRKRSFSANPRPGLALSTNIEESVGPASAGLGLGREIHTINTNAINVNMYTPTSFRSMQVDSAGGAYSSEDMDVVPSSTFLAASANGTTNGSPVDGNGGGGISPIEGGGSGCVSEDGGGDGDGEDMGLEGEREDQLKPLEGMGGGGVGGMDAMGMGILGGKAPGTNNFVAKLYQ</sequence>
<feature type="compositionally biased region" description="Polar residues" evidence="1">
    <location>
        <begin position="52"/>
        <end position="69"/>
    </location>
</feature>
<proteinExistence type="predicted"/>
<evidence type="ECO:0000313" key="3">
    <source>
        <dbReference type="Proteomes" id="UP000076532"/>
    </source>
</evidence>
<organism evidence="2 3">
    <name type="scientific">Athelia psychrophila</name>
    <dbReference type="NCBI Taxonomy" id="1759441"/>
    <lineage>
        <taxon>Eukaryota</taxon>
        <taxon>Fungi</taxon>
        <taxon>Dikarya</taxon>
        <taxon>Basidiomycota</taxon>
        <taxon>Agaricomycotina</taxon>
        <taxon>Agaricomycetes</taxon>
        <taxon>Agaricomycetidae</taxon>
        <taxon>Atheliales</taxon>
        <taxon>Atheliaceae</taxon>
        <taxon>Athelia</taxon>
    </lineage>
</organism>